<name>A0ABQ9XQ25_9EUKA</name>
<reference evidence="2 3" key="1">
    <citation type="journal article" date="2022" name="bioRxiv">
        <title>Genomics of Preaxostyla Flagellates Illuminates Evolutionary Transitions and the Path Towards Mitochondrial Loss.</title>
        <authorList>
            <person name="Novak L.V.F."/>
            <person name="Treitli S.C."/>
            <person name="Pyrih J."/>
            <person name="Halakuc P."/>
            <person name="Pipaliya S.V."/>
            <person name="Vacek V."/>
            <person name="Brzon O."/>
            <person name="Soukal P."/>
            <person name="Eme L."/>
            <person name="Dacks J.B."/>
            <person name="Karnkowska A."/>
            <person name="Elias M."/>
            <person name="Hampl V."/>
        </authorList>
    </citation>
    <scope>NUCLEOTIDE SEQUENCE [LARGE SCALE GENOMIC DNA]</scope>
    <source>
        <strain evidence="2">NAU3</strain>
        <tissue evidence="2">Gut</tissue>
    </source>
</reference>
<keyword evidence="3" id="KW-1185">Reference proteome</keyword>
<evidence type="ECO:0000313" key="2">
    <source>
        <dbReference type="EMBL" id="KAK2953600.1"/>
    </source>
</evidence>
<proteinExistence type="predicted"/>
<evidence type="ECO:0000256" key="1">
    <source>
        <dbReference type="SAM" id="MobiDB-lite"/>
    </source>
</evidence>
<evidence type="ECO:0000313" key="3">
    <source>
        <dbReference type="Proteomes" id="UP001281761"/>
    </source>
</evidence>
<accession>A0ABQ9XQ25</accession>
<feature type="region of interest" description="Disordered" evidence="1">
    <location>
        <begin position="1"/>
        <end position="37"/>
    </location>
</feature>
<feature type="compositionally biased region" description="Basic and acidic residues" evidence="1">
    <location>
        <begin position="1"/>
        <end position="16"/>
    </location>
</feature>
<gene>
    <name evidence="2" type="ORF">BLNAU_11464</name>
</gene>
<organism evidence="2 3">
    <name type="scientific">Blattamonas nauphoetae</name>
    <dbReference type="NCBI Taxonomy" id="2049346"/>
    <lineage>
        <taxon>Eukaryota</taxon>
        <taxon>Metamonada</taxon>
        <taxon>Preaxostyla</taxon>
        <taxon>Oxymonadida</taxon>
        <taxon>Blattamonas</taxon>
    </lineage>
</organism>
<dbReference type="EMBL" id="JARBJD010000089">
    <property type="protein sequence ID" value="KAK2953600.1"/>
    <property type="molecule type" value="Genomic_DNA"/>
</dbReference>
<sequence length="74" mass="8470">MQRDSLKKMTFADRTSHLQKGNCSGASRMDDDTDEYRLGTPTHSMTLLLEKKPAAFDAFLEMWRAKCQEAEAKQ</sequence>
<protein>
    <submittedName>
        <fullName evidence="2">Uncharacterized protein</fullName>
    </submittedName>
</protein>
<comment type="caution">
    <text evidence="2">The sequence shown here is derived from an EMBL/GenBank/DDBJ whole genome shotgun (WGS) entry which is preliminary data.</text>
</comment>
<dbReference type="Proteomes" id="UP001281761">
    <property type="component" value="Unassembled WGS sequence"/>
</dbReference>